<sequence>MRYTPDMPASLPAQLAALTTGADYWTTNPLPEIGLRALRLADGPHGLRVQDDENPDHLGIGRSEKATCFPPAVTLASSWDPALVQEVGSALGREARSKGVDMVLGPGMNIKRSPLCGRNFEYLSEDPFFTGTMAAAMIRGIQSEGVAACVKHFAVNNQETDRLRVSADVAPRALREIYLRGFEIAVRDANPWGVMASYNRINGVFASENAWLLTSVLRDEWGYDGVVVSDWGAVHDPVAALKAGLDLRMPGRLEDPRIGKAAAAEEIDRELERTAIRLKLLADRTSRDAADPGDVDLDAHHRLTRRAAAESAVLLKNEQATLPLEPGAMKRLAVIGELARSPRYQGAGSSAVNPVRVVSALDALKERSGRSPRFEPGYRLDGIHDENLVTAAVAAAAAAETVVLFLGLPPEFESEGRDRKDISLPANQVAVLERLAAVNGRIVVVLSNGSVVTTAGWRDNAVSIVEFWLTGQAHGDSVADVLFGDVNPSGKLAETIPVRLEDTPSFLDFPGEGGHVLYGEGIFVGYRYFDARNMPVDYPFGHGLSYTTFEYSDLTVSGREADSPIAIIVSVRVKNTGVCAGAEVVQVYVGGIQESPSTPVRELKAFRKVHLEPGESAMLTFELSREELGHYSTAMDEWIYDGGPSTVYLGASSRDLRLSAPVDVPAHRVARPLTVWSTFGEWQNDPEAHARLARLIENRGGIRGRMADLLEDETGRASVLSFPLRALVEFPGFPVELDDVELLVSGSDHPKT</sequence>
<dbReference type="OrthoDB" id="3187421at2"/>
<dbReference type="SUPFAM" id="SSF52279">
    <property type="entry name" value="Beta-D-glucan exohydrolase, C-terminal domain"/>
    <property type="match status" value="1"/>
</dbReference>
<dbReference type="PRINTS" id="PR00133">
    <property type="entry name" value="GLHYDRLASE3"/>
</dbReference>
<dbReference type="InterPro" id="IPR001764">
    <property type="entry name" value="Glyco_hydro_3_N"/>
</dbReference>
<dbReference type="InterPro" id="IPR019800">
    <property type="entry name" value="Glyco_hydro_3_AS"/>
</dbReference>
<dbReference type="PROSITE" id="PS00775">
    <property type="entry name" value="GLYCOSYL_HYDROL_F3"/>
    <property type="match status" value="1"/>
</dbReference>
<evidence type="ECO:0000256" key="5">
    <source>
        <dbReference type="ARBA" id="ARBA00074219"/>
    </source>
</evidence>
<dbReference type="EMBL" id="SMZQ01000011">
    <property type="protein sequence ID" value="TDL33447.1"/>
    <property type="molecule type" value="Genomic_DNA"/>
</dbReference>
<name>A0A4R5XRV1_9MICC</name>
<dbReference type="GO" id="GO:0005975">
    <property type="term" value="P:carbohydrate metabolic process"/>
    <property type="evidence" value="ECO:0007669"/>
    <property type="project" value="InterPro"/>
</dbReference>
<evidence type="ECO:0000313" key="9">
    <source>
        <dbReference type="Proteomes" id="UP000294621"/>
    </source>
</evidence>
<dbReference type="Gene3D" id="3.20.20.300">
    <property type="entry name" value="Glycoside hydrolase, family 3, N-terminal domain"/>
    <property type="match status" value="1"/>
</dbReference>
<gene>
    <name evidence="8" type="ORF">E2R57_18415</name>
</gene>
<keyword evidence="2 6" id="KW-0378">Hydrolase</keyword>
<dbReference type="InterPro" id="IPR017853">
    <property type="entry name" value="GH"/>
</dbReference>
<dbReference type="FunFam" id="2.60.40.10:FF:000495">
    <property type="entry name" value="Periplasmic beta-glucosidase"/>
    <property type="match status" value="1"/>
</dbReference>
<proteinExistence type="inferred from homology"/>
<evidence type="ECO:0000256" key="6">
    <source>
        <dbReference type="RuleBase" id="RU361161"/>
    </source>
</evidence>
<keyword evidence="3" id="KW-0119">Carbohydrate metabolism</keyword>
<dbReference type="SUPFAM" id="SSF51445">
    <property type="entry name" value="(Trans)glycosidases"/>
    <property type="match status" value="1"/>
</dbReference>
<dbReference type="GO" id="GO:0008422">
    <property type="term" value="F:beta-glucosidase activity"/>
    <property type="evidence" value="ECO:0007669"/>
    <property type="project" value="UniProtKB-ARBA"/>
</dbReference>
<evidence type="ECO:0000256" key="2">
    <source>
        <dbReference type="ARBA" id="ARBA00022801"/>
    </source>
</evidence>
<evidence type="ECO:0000259" key="7">
    <source>
        <dbReference type="SMART" id="SM01217"/>
    </source>
</evidence>
<dbReference type="Pfam" id="PF00933">
    <property type="entry name" value="Glyco_hydro_3"/>
    <property type="match status" value="1"/>
</dbReference>
<comment type="similarity">
    <text evidence="1 6">Belongs to the glycosyl hydrolase 3 family.</text>
</comment>
<evidence type="ECO:0000256" key="1">
    <source>
        <dbReference type="ARBA" id="ARBA00005336"/>
    </source>
</evidence>
<dbReference type="Pfam" id="PF14310">
    <property type="entry name" value="Fn3-like"/>
    <property type="match status" value="1"/>
</dbReference>
<keyword evidence="6" id="KW-0326">Glycosidase</keyword>
<reference evidence="8 9" key="1">
    <citation type="submission" date="2019-03" db="EMBL/GenBank/DDBJ databases">
        <title>Genome Sequencing and Assembly of Various Microbes Isolated from Partially Reclaimed Soil and Acid Mine Drainage (AMD) Site.</title>
        <authorList>
            <person name="Steinbock B."/>
            <person name="Bechtold R."/>
            <person name="Sevigny J.L."/>
            <person name="Thomas D."/>
            <person name="Cuthill L.R."/>
            <person name="Aveiro Johannsen E.J."/>
            <person name="Thomas K."/>
            <person name="Ghosh A."/>
        </authorList>
    </citation>
    <scope>NUCLEOTIDE SEQUENCE [LARGE SCALE GENOMIC DNA]</scope>
    <source>
        <strain evidence="8 9">S-A1</strain>
    </source>
</reference>
<evidence type="ECO:0000256" key="4">
    <source>
        <dbReference type="ARBA" id="ARBA00058905"/>
    </source>
</evidence>
<dbReference type="InterPro" id="IPR002772">
    <property type="entry name" value="Glyco_hydro_3_C"/>
</dbReference>
<protein>
    <recommendedName>
        <fullName evidence="5">Exo-alpha-(1-&gt;6)-L-arabinopyranosidase</fullName>
    </recommendedName>
</protein>
<dbReference type="Pfam" id="PF01915">
    <property type="entry name" value="Glyco_hydro_3_C"/>
    <property type="match status" value="1"/>
</dbReference>
<dbReference type="InterPro" id="IPR050288">
    <property type="entry name" value="Cellulose_deg_GH3"/>
</dbReference>
<dbReference type="InterPro" id="IPR036962">
    <property type="entry name" value="Glyco_hydro_3_N_sf"/>
</dbReference>
<accession>A0A4R5XRV1</accession>
<evidence type="ECO:0000313" key="8">
    <source>
        <dbReference type="EMBL" id="TDL33447.1"/>
    </source>
</evidence>
<comment type="function">
    <text evidence="4">Catalyzes the hydrolysis of a non-reducing terminal alpha-L-arabinopyranosidic linkage in ginsenoside Rb2 (alpha-L-arabinopyranosyl-(1-&gt;6)-alpha-D-glucopyranosyl) to release alpha-D-glucopyranosyl (Rd). It is not able to hydrolyze alpha-L-arabinofuranosyl-(1-&gt;6)-alpha-D-glucopyranosyl (Rc).</text>
</comment>
<dbReference type="PANTHER" id="PTHR42715:SF10">
    <property type="entry name" value="BETA-GLUCOSIDASE"/>
    <property type="match status" value="1"/>
</dbReference>
<dbReference type="SMART" id="SM01217">
    <property type="entry name" value="Fn3_like"/>
    <property type="match status" value="1"/>
</dbReference>
<comment type="caution">
    <text evidence="8">The sequence shown here is derived from an EMBL/GenBank/DDBJ whole genome shotgun (WGS) entry which is preliminary data.</text>
</comment>
<dbReference type="Proteomes" id="UP000294621">
    <property type="component" value="Unassembled WGS sequence"/>
</dbReference>
<organism evidence="8 9">
    <name type="scientific">Arthrobacter nitrophenolicus</name>
    <dbReference type="NCBI Taxonomy" id="683150"/>
    <lineage>
        <taxon>Bacteria</taxon>
        <taxon>Bacillati</taxon>
        <taxon>Actinomycetota</taxon>
        <taxon>Actinomycetes</taxon>
        <taxon>Micrococcales</taxon>
        <taxon>Micrococcaceae</taxon>
        <taxon>Arthrobacter</taxon>
    </lineage>
</organism>
<dbReference type="AlphaFoldDB" id="A0A4R5XRV1"/>
<feature type="domain" description="Fibronectin type III-like" evidence="7">
    <location>
        <begin position="583"/>
        <end position="653"/>
    </location>
</feature>
<dbReference type="InterPro" id="IPR026891">
    <property type="entry name" value="Fn3-like"/>
</dbReference>
<dbReference type="Gene3D" id="3.40.50.1700">
    <property type="entry name" value="Glycoside hydrolase family 3 C-terminal domain"/>
    <property type="match status" value="1"/>
</dbReference>
<dbReference type="Gene3D" id="2.60.40.10">
    <property type="entry name" value="Immunoglobulins"/>
    <property type="match status" value="1"/>
</dbReference>
<dbReference type="InterPro" id="IPR036881">
    <property type="entry name" value="Glyco_hydro_3_C_sf"/>
</dbReference>
<evidence type="ECO:0000256" key="3">
    <source>
        <dbReference type="ARBA" id="ARBA00023277"/>
    </source>
</evidence>
<dbReference type="InterPro" id="IPR013783">
    <property type="entry name" value="Ig-like_fold"/>
</dbReference>
<dbReference type="PANTHER" id="PTHR42715">
    <property type="entry name" value="BETA-GLUCOSIDASE"/>
    <property type="match status" value="1"/>
</dbReference>